<evidence type="ECO:0000256" key="2">
    <source>
        <dbReference type="SAM" id="Phobius"/>
    </source>
</evidence>
<dbReference type="AlphaFoldDB" id="A0A813KV79"/>
<evidence type="ECO:0000256" key="1">
    <source>
        <dbReference type="SAM" id="MobiDB-lite"/>
    </source>
</evidence>
<gene>
    <name evidence="3" type="ORF">PGLA2088_LOCUS37785</name>
</gene>
<feature type="transmembrane region" description="Helical" evidence="2">
    <location>
        <begin position="60"/>
        <end position="83"/>
    </location>
</feature>
<feature type="region of interest" description="Disordered" evidence="1">
    <location>
        <begin position="31"/>
        <end position="50"/>
    </location>
</feature>
<evidence type="ECO:0000313" key="3">
    <source>
        <dbReference type="EMBL" id="CAE8714019.1"/>
    </source>
</evidence>
<keyword evidence="2" id="KW-0472">Membrane</keyword>
<sequence>ANSHAHVLPFPFRQVLRSIHTSRRRGVAVFTQGMHSEDRSPRGQVASQARNTSHESTLGLHILLSMVLAAAVMGVLCGAGIVVPSESRRCPETGGEYTTCQAKQDARALLSFLLGALFTSIGIGPPVSDRSRGEVYTIHKVASCAGLL</sequence>
<comment type="caution">
    <text evidence="3">The sequence shown here is derived from an EMBL/GenBank/DDBJ whole genome shotgun (WGS) entry which is preliminary data.</text>
</comment>
<dbReference type="Proteomes" id="UP000626109">
    <property type="component" value="Unassembled WGS sequence"/>
</dbReference>
<accession>A0A813KV79</accession>
<feature type="non-terminal residue" evidence="3">
    <location>
        <position position="148"/>
    </location>
</feature>
<dbReference type="EMBL" id="CAJNNW010032562">
    <property type="protein sequence ID" value="CAE8714019.1"/>
    <property type="molecule type" value="Genomic_DNA"/>
</dbReference>
<protein>
    <submittedName>
        <fullName evidence="3">Uncharacterized protein</fullName>
    </submittedName>
</protein>
<keyword evidence="2" id="KW-0812">Transmembrane</keyword>
<name>A0A813KV79_POLGL</name>
<evidence type="ECO:0000313" key="4">
    <source>
        <dbReference type="Proteomes" id="UP000626109"/>
    </source>
</evidence>
<proteinExistence type="predicted"/>
<reference evidence="3" key="1">
    <citation type="submission" date="2021-02" db="EMBL/GenBank/DDBJ databases">
        <authorList>
            <person name="Dougan E. K."/>
            <person name="Rhodes N."/>
            <person name="Thang M."/>
            <person name="Chan C."/>
        </authorList>
    </citation>
    <scope>NUCLEOTIDE SEQUENCE</scope>
</reference>
<organism evidence="3 4">
    <name type="scientific">Polarella glacialis</name>
    <name type="common">Dinoflagellate</name>
    <dbReference type="NCBI Taxonomy" id="89957"/>
    <lineage>
        <taxon>Eukaryota</taxon>
        <taxon>Sar</taxon>
        <taxon>Alveolata</taxon>
        <taxon>Dinophyceae</taxon>
        <taxon>Suessiales</taxon>
        <taxon>Suessiaceae</taxon>
        <taxon>Polarella</taxon>
    </lineage>
</organism>
<keyword evidence="2" id="KW-1133">Transmembrane helix</keyword>